<gene>
    <name evidence="2" type="ORF">ALECFALPRED_004487</name>
</gene>
<protein>
    <submittedName>
        <fullName evidence="2">Uncharacterized protein</fullName>
    </submittedName>
</protein>
<feature type="region of interest" description="Disordered" evidence="1">
    <location>
        <begin position="1"/>
        <end position="74"/>
    </location>
</feature>
<name>A0A8H3ISF7_9LECA</name>
<feature type="compositionally biased region" description="Polar residues" evidence="1">
    <location>
        <begin position="11"/>
        <end position="26"/>
    </location>
</feature>
<feature type="compositionally biased region" description="Pro residues" evidence="1">
    <location>
        <begin position="46"/>
        <end position="57"/>
    </location>
</feature>
<evidence type="ECO:0000256" key="1">
    <source>
        <dbReference type="SAM" id="MobiDB-lite"/>
    </source>
</evidence>
<dbReference type="Proteomes" id="UP000664203">
    <property type="component" value="Unassembled WGS sequence"/>
</dbReference>
<accession>A0A8H3ISF7</accession>
<sequence>MSPLDIRQKTRPSQLPDPSSSSTNAHTPLPSLGLNTNTTPSKCALIPPPPSPPPPTSPSTRANPPVGSGTDSGISISTYTEANCKGSGLGGEELFYNAQVAQQFRSYSLSDDLGSDDVVSIWADANWDATGSKAVDASLNGDISAACAQMAYDLEGTDTAKGCHTLPNVVGCLVIEVAQS</sequence>
<proteinExistence type="predicted"/>
<reference evidence="2" key="1">
    <citation type="submission" date="2021-03" db="EMBL/GenBank/DDBJ databases">
        <authorList>
            <person name="Tagirdzhanova G."/>
        </authorList>
    </citation>
    <scope>NUCLEOTIDE SEQUENCE</scope>
</reference>
<evidence type="ECO:0000313" key="3">
    <source>
        <dbReference type="Proteomes" id="UP000664203"/>
    </source>
</evidence>
<evidence type="ECO:0000313" key="2">
    <source>
        <dbReference type="EMBL" id="CAF9929948.1"/>
    </source>
</evidence>
<comment type="caution">
    <text evidence="2">The sequence shown here is derived from an EMBL/GenBank/DDBJ whole genome shotgun (WGS) entry which is preliminary data.</text>
</comment>
<organism evidence="2 3">
    <name type="scientific">Alectoria fallacina</name>
    <dbReference type="NCBI Taxonomy" id="1903189"/>
    <lineage>
        <taxon>Eukaryota</taxon>
        <taxon>Fungi</taxon>
        <taxon>Dikarya</taxon>
        <taxon>Ascomycota</taxon>
        <taxon>Pezizomycotina</taxon>
        <taxon>Lecanoromycetes</taxon>
        <taxon>OSLEUM clade</taxon>
        <taxon>Lecanoromycetidae</taxon>
        <taxon>Lecanorales</taxon>
        <taxon>Lecanorineae</taxon>
        <taxon>Parmeliaceae</taxon>
        <taxon>Alectoria</taxon>
    </lineage>
</organism>
<dbReference type="OrthoDB" id="10560157at2759"/>
<keyword evidence="3" id="KW-1185">Reference proteome</keyword>
<dbReference type="AlphaFoldDB" id="A0A8H3ISF7"/>
<dbReference type="EMBL" id="CAJPDR010000275">
    <property type="protein sequence ID" value="CAF9929948.1"/>
    <property type="molecule type" value="Genomic_DNA"/>
</dbReference>